<dbReference type="EMBL" id="MLJW01000068">
    <property type="protein sequence ID" value="OIR03156.1"/>
    <property type="molecule type" value="Genomic_DNA"/>
</dbReference>
<dbReference type="InterPro" id="IPR014274">
    <property type="entry name" value="PPIase_EpsD"/>
</dbReference>
<evidence type="ECO:0000259" key="1">
    <source>
        <dbReference type="Pfam" id="PF13145"/>
    </source>
</evidence>
<name>A0A1J5SNB0_9ZZZZ</name>
<dbReference type="AlphaFoldDB" id="A0A1J5SNB0"/>
<reference evidence="2" key="1">
    <citation type="submission" date="2016-10" db="EMBL/GenBank/DDBJ databases">
        <title>Sequence of Gallionella enrichment culture.</title>
        <authorList>
            <person name="Poehlein A."/>
            <person name="Muehling M."/>
            <person name="Daniel R."/>
        </authorList>
    </citation>
    <scope>NUCLEOTIDE SEQUENCE</scope>
</reference>
<comment type="caution">
    <text evidence="2">The sequence shown here is derived from an EMBL/GenBank/DDBJ whole genome shotgun (WGS) entry which is preliminary data.</text>
</comment>
<protein>
    <recommendedName>
        <fullName evidence="1">PpiC domain-containing protein</fullName>
    </recommendedName>
</protein>
<organism evidence="2">
    <name type="scientific">mine drainage metagenome</name>
    <dbReference type="NCBI Taxonomy" id="410659"/>
    <lineage>
        <taxon>unclassified sequences</taxon>
        <taxon>metagenomes</taxon>
        <taxon>ecological metagenomes</taxon>
    </lineage>
</organism>
<dbReference type="PANTHER" id="PTHR47245">
    <property type="entry name" value="PEPTIDYLPROLYL ISOMERASE"/>
    <property type="match status" value="1"/>
</dbReference>
<accession>A0A1J5SNB0</accession>
<dbReference type="NCBIfam" id="TIGR02925">
    <property type="entry name" value="cis_trans_EpsD"/>
    <property type="match status" value="1"/>
</dbReference>
<dbReference type="InterPro" id="IPR050245">
    <property type="entry name" value="PrsA_foldase"/>
</dbReference>
<gene>
    <name evidence="2" type="ORF">GALL_146750</name>
</gene>
<dbReference type="PANTHER" id="PTHR47245:SF2">
    <property type="entry name" value="PEPTIDYL-PROLYL CIS-TRANS ISOMERASE HP_0175-RELATED"/>
    <property type="match status" value="1"/>
</dbReference>
<dbReference type="InterPro" id="IPR000297">
    <property type="entry name" value="PPIase_PpiC"/>
</dbReference>
<dbReference type="Gene3D" id="3.10.50.40">
    <property type="match status" value="1"/>
</dbReference>
<dbReference type="GO" id="GO:0003755">
    <property type="term" value="F:peptidyl-prolyl cis-trans isomerase activity"/>
    <property type="evidence" value="ECO:0007669"/>
    <property type="project" value="InterPro"/>
</dbReference>
<dbReference type="InterPro" id="IPR046357">
    <property type="entry name" value="PPIase_dom_sf"/>
</dbReference>
<dbReference type="Pfam" id="PF13145">
    <property type="entry name" value="Rotamase_2"/>
    <property type="match status" value="1"/>
</dbReference>
<evidence type="ECO:0000313" key="2">
    <source>
        <dbReference type="EMBL" id="OIR03156.1"/>
    </source>
</evidence>
<dbReference type="Gene3D" id="1.10.8.1040">
    <property type="match status" value="1"/>
</dbReference>
<proteinExistence type="predicted"/>
<dbReference type="Gene3D" id="1.10.4030.10">
    <property type="entry name" value="Porin chaperone SurA, peptide-binding domain"/>
    <property type="match status" value="1"/>
</dbReference>
<feature type="domain" description="PpiC" evidence="1">
    <location>
        <begin position="133"/>
        <end position="251"/>
    </location>
</feature>
<dbReference type="InterPro" id="IPR027304">
    <property type="entry name" value="Trigger_fact/SurA_dom_sf"/>
</dbReference>
<dbReference type="SUPFAM" id="SSF109998">
    <property type="entry name" value="Triger factor/SurA peptide-binding domain-like"/>
    <property type="match status" value="1"/>
</dbReference>
<sequence>MSKLHVSSSAKFENSVSRKWLLCGALLMVAGMGLSACSKEKGGGQSLARVNGEDITVLQVNDELAHANIPADQQQDASKKILESLIDRQVIVDEATREKIDRSPGVQQAIARAKAQIIEQAYLQSVTSKIDKPTTAEMSDYFRKHPEIFGNGKVYDMNSLLIAGRDMNDKLKAELDSAKSLEEVATWMKNHDVHYARGVASRNTMSMPPEMASKLMTMHVGQMFIVNEGGNSMIVSIANIKDNPIAFEDAAPAIEQYFRMKNTKEAVDTEVKHLRSLAKIEYLNAPAPAAAQQAPVAPAKP</sequence>